<sequence>MREAWRLAVGTFTALPVRHPQRVERRVAGLAMLLAPATTLPAALAWCAVAAAVAVELVPAGVGAVVALLVTALVSRALHLDGLADLADGLTSGHDRDRSLDVMRRGNTGPAGAAALVLVLLLDAACLTVLLGDPAGTALAVVALAASRLACAVCARDGIPPARAQGLGQGVAGTVSRAALASVAVVVPALAAALGLLAHRLTGDGSGVTWLPATAYPAAVVLVALGAALATRRHAVRRLGGITGDVIGAAIEVSLAAALVASTIALPHV</sequence>
<evidence type="ECO:0000256" key="10">
    <source>
        <dbReference type="ARBA" id="ARBA00022692"/>
    </source>
</evidence>
<evidence type="ECO:0000256" key="5">
    <source>
        <dbReference type="ARBA" id="ARBA00013200"/>
    </source>
</evidence>
<evidence type="ECO:0000256" key="8">
    <source>
        <dbReference type="ARBA" id="ARBA00022573"/>
    </source>
</evidence>
<dbReference type="PANTHER" id="PTHR34148">
    <property type="entry name" value="ADENOSYLCOBINAMIDE-GDP RIBAZOLETRANSFERASE"/>
    <property type="match status" value="1"/>
</dbReference>
<comment type="cofactor">
    <cofactor evidence="1 19">
        <name>Mg(2+)</name>
        <dbReference type="ChEBI" id="CHEBI:18420"/>
    </cofactor>
</comment>
<evidence type="ECO:0000256" key="11">
    <source>
        <dbReference type="ARBA" id="ARBA00022842"/>
    </source>
</evidence>
<keyword evidence="8 19" id="KW-0169">Cobalamin biosynthesis</keyword>
<keyword evidence="11 19" id="KW-0460">Magnesium</keyword>
<evidence type="ECO:0000256" key="2">
    <source>
        <dbReference type="ARBA" id="ARBA00004651"/>
    </source>
</evidence>
<gene>
    <name evidence="19" type="primary">cobS</name>
    <name evidence="20" type="ORF">GCM10009817_10960</name>
</gene>
<keyword evidence="21" id="KW-1185">Reference proteome</keyword>
<feature type="transmembrane region" description="Helical" evidence="19">
    <location>
        <begin position="57"/>
        <end position="74"/>
    </location>
</feature>
<evidence type="ECO:0000256" key="1">
    <source>
        <dbReference type="ARBA" id="ARBA00001946"/>
    </source>
</evidence>
<evidence type="ECO:0000313" key="20">
    <source>
        <dbReference type="EMBL" id="GAA1972601.1"/>
    </source>
</evidence>
<evidence type="ECO:0000256" key="17">
    <source>
        <dbReference type="ARBA" id="ARBA00048623"/>
    </source>
</evidence>
<evidence type="ECO:0000256" key="6">
    <source>
        <dbReference type="ARBA" id="ARBA00015850"/>
    </source>
</evidence>
<evidence type="ECO:0000256" key="13">
    <source>
        <dbReference type="ARBA" id="ARBA00023136"/>
    </source>
</evidence>
<comment type="subcellular location">
    <subcellularLocation>
        <location evidence="2 19">Cell membrane</location>
        <topology evidence="2 19">Multi-pass membrane protein</topology>
    </subcellularLocation>
</comment>
<dbReference type="Proteomes" id="UP001500013">
    <property type="component" value="Unassembled WGS sequence"/>
</dbReference>
<comment type="catalytic activity">
    <reaction evidence="18 19">
        <text>alpha-ribazole 5'-phosphate + adenosylcob(III)inamide-GDP = adenosylcob(III)alamin 5'-phosphate + GMP + H(+)</text>
        <dbReference type="Rhea" id="RHEA:23560"/>
        <dbReference type="ChEBI" id="CHEBI:15378"/>
        <dbReference type="ChEBI" id="CHEBI:57918"/>
        <dbReference type="ChEBI" id="CHEBI:58115"/>
        <dbReference type="ChEBI" id="CHEBI:60487"/>
        <dbReference type="ChEBI" id="CHEBI:60493"/>
        <dbReference type="EC" id="2.7.8.26"/>
    </reaction>
</comment>
<feature type="transmembrane region" description="Helical" evidence="19">
    <location>
        <begin position="27"/>
        <end position="51"/>
    </location>
</feature>
<accession>A0ABN2RPB4</accession>
<evidence type="ECO:0000256" key="3">
    <source>
        <dbReference type="ARBA" id="ARBA00004663"/>
    </source>
</evidence>
<feature type="transmembrane region" description="Helical" evidence="19">
    <location>
        <begin position="210"/>
        <end position="230"/>
    </location>
</feature>
<keyword evidence="13 19" id="KW-0472">Membrane</keyword>
<evidence type="ECO:0000256" key="16">
    <source>
        <dbReference type="ARBA" id="ARBA00032853"/>
    </source>
</evidence>
<evidence type="ECO:0000256" key="4">
    <source>
        <dbReference type="ARBA" id="ARBA00010561"/>
    </source>
</evidence>
<reference evidence="20 21" key="1">
    <citation type="journal article" date="2019" name="Int. J. Syst. Evol. Microbiol.">
        <title>The Global Catalogue of Microorganisms (GCM) 10K type strain sequencing project: providing services to taxonomists for standard genome sequencing and annotation.</title>
        <authorList>
            <consortium name="The Broad Institute Genomics Platform"/>
            <consortium name="The Broad Institute Genome Sequencing Center for Infectious Disease"/>
            <person name="Wu L."/>
            <person name="Ma J."/>
        </authorList>
    </citation>
    <scope>NUCLEOTIDE SEQUENCE [LARGE SCALE GENOMIC DNA]</scope>
    <source>
        <strain evidence="20 21">JCM 15628</strain>
    </source>
</reference>
<dbReference type="EC" id="2.7.8.26" evidence="5 19"/>
<feature type="transmembrane region" description="Helical" evidence="19">
    <location>
        <begin position="242"/>
        <end position="266"/>
    </location>
</feature>
<comment type="pathway">
    <text evidence="3 19">Cofactor biosynthesis; adenosylcobalamin biosynthesis; adenosylcobalamin from cob(II)yrinate a,c-diamide: step 7/7.</text>
</comment>
<dbReference type="InterPro" id="IPR003805">
    <property type="entry name" value="CobS"/>
</dbReference>
<feature type="transmembrane region" description="Helical" evidence="19">
    <location>
        <begin position="175"/>
        <end position="198"/>
    </location>
</feature>
<evidence type="ECO:0000256" key="7">
    <source>
        <dbReference type="ARBA" id="ARBA00022475"/>
    </source>
</evidence>
<evidence type="ECO:0000256" key="18">
    <source>
        <dbReference type="ARBA" id="ARBA00049504"/>
    </source>
</evidence>
<comment type="similarity">
    <text evidence="4 19">Belongs to the CobS family.</text>
</comment>
<dbReference type="PANTHER" id="PTHR34148:SF1">
    <property type="entry name" value="ADENOSYLCOBINAMIDE-GDP RIBAZOLETRANSFERASE"/>
    <property type="match status" value="1"/>
</dbReference>
<keyword evidence="10 19" id="KW-0812">Transmembrane</keyword>
<dbReference type="Pfam" id="PF02654">
    <property type="entry name" value="CobS"/>
    <property type="match status" value="1"/>
</dbReference>
<protein>
    <recommendedName>
        <fullName evidence="6 19">Adenosylcobinamide-GDP ribazoletransferase</fullName>
        <ecNumber evidence="5 19">2.7.8.26</ecNumber>
    </recommendedName>
    <alternativeName>
        <fullName evidence="16 19">Cobalamin synthase</fullName>
    </alternativeName>
    <alternativeName>
        <fullName evidence="15 19">Cobalamin-5'-phosphate synthase</fullName>
    </alternativeName>
</protein>
<evidence type="ECO:0000313" key="21">
    <source>
        <dbReference type="Proteomes" id="UP001500013"/>
    </source>
</evidence>
<comment type="function">
    <text evidence="14 19">Joins adenosylcobinamide-GDP and alpha-ribazole to generate adenosylcobalamin (Ado-cobalamin). Also synthesizes adenosylcobalamin 5'-phosphate from adenosylcobinamide-GDP and alpha-ribazole 5'-phosphate.</text>
</comment>
<evidence type="ECO:0000256" key="15">
    <source>
        <dbReference type="ARBA" id="ARBA00032605"/>
    </source>
</evidence>
<comment type="caution">
    <text evidence="20">The sequence shown here is derived from an EMBL/GenBank/DDBJ whole genome shotgun (WGS) entry which is preliminary data.</text>
</comment>
<evidence type="ECO:0000256" key="9">
    <source>
        <dbReference type="ARBA" id="ARBA00022679"/>
    </source>
</evidence>
<keyword evidence="9 19" id="KW-0808">Transferase</keyword>
<evidence type="ECO:0000256" key="12">
    <source>
        <dbReference type="ARBA" id="ARBA00022989"/>
    </source>
</evidence>
<name>A0ABN2RPB4_9MICO</name>
<keyword evidence="12 19" id="KW-1133">Transmembrane helix</keyword>
<comment type="catalytic activity">
    <reaction evidence="17 19">
        <text>alpha-ribazole + adenosylcob(III)inamide-GDP = adenosylcob(III)alamin + GMP + H(+)</text>
        <dbReference type="Rhea" id="RHEA:16049"/>
        <dbReference type="ChEBI" id="CHEBI:10329"/>
        <dbReference type="ChEBI" id="CHEBI:15378"/>
        <dbReference type="ChEBI" id="CHEBI:18408"/>
        <dbReference type="ChEBI" id="CHEBI:58115"/>
        <dbReference type="ChEBI" id="CHEBI:60487"/>
        <dbReference type="EC" id="2.7.8.26"/>
    </reaction>
</comment>
<evidence type="ECO:0000256" key="19">
    <source>
        <dbReference type="HAMAP-Rule" id="MF_00719"/>
    </source>
</evidence>
<dbReference type="RefSeq" id="WP_344059204.1">
    <property type="nucleotide sequence ID" value="NZ_BAAAPU010000003.1"/>
</dbReference>
<dbReference type="HAMAP" id="MF_00719">
    <property type="entry name" value="CobS"/>
    <property type="match status" value="1"/>
</dbReference>
<feature type="transmembrane region" description="Helical" evidence="19">
    <location>
        <begin position="137"/>
        <end position="155"/>
    </location>
</feature>
<evidence type="ECO:0000256" key="14">
    <source>
        <dbReference type="ARBA" id="ARBA00025228"/>
    </source>
</evidence>
<organism evidence="20 21">
    <name type="scientific">Terrabacter lapilli</name>
    <dbReference type="NCBI Taxonomy" id="436231"/>
    <lineage>
        <taxon>Bacteria</taxon>
        <taxon>Bacillati</taxon>
        <taxon>Actinomycetota</taxon>
        <taxon>Actinomycetes</taxon>
        <taxon>Micrococcales</taxon>
        <taxon>Intrasporangiaceae</taxon>
        <taxon>Terrabacter</taxon>
    </lineage>
</organism>
<proteinExistence type="inferred from homology"/>
<dbReference type="EMBL" id="BAAAPU010000003">
    <property type="protein sequence ID" value="GAA1972601.1"/>
    <property type="molecule type" value="Genomic_DNA"/>
</dbReference>
<feature type="transmembrane region" description="Helical" evidence="19">
    <location>
        <begin position="113"/>
        <end position="131"/>
    </location>
</feature>
<keyword evidence="7 19" id="KW-1003">Cell membrane</keyword>